<dbReference type="AlphaFoldDB" id="A0A9D7E6U0"/>
<evidence type="ECO:0008006" key="3">
    <source>
        <dbReference type="Google" id="ProtNLM"/>
    </source>
</evidence>
<dbReference type="InterPro" id="IPR007487">
    <property type="entry name" value="ABC_transpt-TYRBP-like"/>
</dbReference>
<comment type="caution">
    <text evidence="1">The sequence shown here is derived from an EMBL/GenBank/DDBJ whole genome shotgun (WGS) entry which is preliminary data.</text>
</comment>
<dbReference type="PANTHER" id="PTHR35271:SF1">
    <property type="entry name" value="ABC TRANSPORTER, SUBSTRATE-BINDING LIPOPROTEIN"/>
    <property type="match status" value="1"/>
</dbReference>
<name>A0A9D7E6U0_9PROT</name>
<evidence type="ECO:0000313" key="1">
    <source>
        <dbReference type="EMBL" id="MBK6975079.1"/>
    </source>
</evidence>
<dbReference type="EMBL" id="JADJEV010000005">
    <property type="protein sequence ID" value="MBK6975079.1"/>
    <property type="molecule type" value="Genomic_DNA"/>
</dbReference>
<dbReference type="Proteomes" id="UP000807785">
    <property type="component" value="Unassembled WGS sequence"/>
</dbReference>
<accession>A0A9D7E6U0</accession>
<dbReference type="PANTHER" id="PTHR35271">
    <property type="entry name" value="ABC TRANSPORTER, SUBSTRATE-BINDING LIPOPROTEIN-RELATED"/>
    <property type="match status" value="1"/>
</dbReference>
<evidence type="ECO:0000313" key="2">
    <source>
        <dbReference type="Proteomes" id="UP000807785"/>
    </source>
</evidence>
<dbReference type="Pfam" id="PF04392">
    <property type="entry name" value="ABC_sub_bind"/>
    <property type="match status" value="1"/>
</dbReference>
<proteinExistence type="predicted"/>
<protein>
    <recommendedName>
        <fullName evidence="3">ABC transporter substrate-binding protein</fullName>
    </recommendedName>
</protein>
<organism evidence="1 2">
    <name type="scientific">Candidatus Methylophosphatis roskildensis</name>
    <dbReference type="NCBI Taxonomy" id="2899263"/>
    <lineage>
        <taxon>Bacteria</taxon>
        <taxon>Pseudomonadati</taxon>
        <taxon>Pseudomonadota</taxon>
        <taxon>Betaproteobacteria</taxon>
        <taxon>Nitrosomonadales</taxon>
        <taxon>Sterolibacteriaceae</taxon>
        <taxon>Candidatus Methylophosphatis</taxon>
    </lineage>
</organism>
<reference evidence="1" key="1">
    <citation type="submission" date="2020-10" db="EMBL/GenBank/DDBJ databases">
        <title>Connecting structure to function with the recovery of over 1000 high-quality activated sludge metagenome-assembled genomes encoding full-length rRNA genes using long-read sequencing.</title>
        <authorList>
            <person name="Singleton C.M."/>
            <person name="Petriglieri F."/>
            <person name="Kristensen J.M."/>
            <person name="Kirkegaard R.H."/>
            <person name="Michaelsen T.Y."/>
            <person name="Andersen M.H."/>
            <person name="Karst S.M."/>
            <person name="Dueholm M.S."/>
            <person name="Nielsen P.H."/>
            <person name="Albertsen M."/>
        </authorList>
    </citation>
    <scope>NUCLEOTIDE SEQUENCE</scope>
    <source>
        <strain evidence="1">Bjer_18-Q3-R1-45_BAT3C.347</strain>
    </source>
</reference>
<sequence>MPPIVHLHLRLLDRPFGRGAWLRPTLRALRALVGLWLLCLLSTPALAAIDIEVVLSESSGLYTDAAKELKQGLGADVNLITTMADAVERRDKAASVAVVVTLGTRALSAVLAREPATPVIAALVPRKAFDAAMSASRTPSRPVSAVFLDQPYARQLNLIRLMLPSRSKVGVLAGPDWESQLTMLANSAREQKITLVRETVSAPRDLHPALQRVLGESDSILALPDSSLFNASTLPNVLLTSYRKQQPVFGFSPAYVRAGALAAVFSTPQQNARQAAEMVQLALASGSLPQPQYPRAFWVNVNDTVARSLDIKVPAEAFLVAELQKLEKE</sequence>
<dbReference type="Gene3D" id="3.40.50.2300">
    <property type="match status" value="2"/>
</dbReference>
<gene>
    <name evidence="1" type="ORF">IPH26_19805</name>
</gene>